<gene>
    <name evidence="2" type="ORF">EGW08_001165</name>
</gene>
<protein>
    <submittedName>
        <fullName evidence="2">Uncharacterized protein</fullName>
    </submittedName>
</protein>
<accession>A0A433UB20</accession>
<evidence type="ECO:0000256" key="1">
    <source>
        <dbReference type="SAM" id="MobiDB-lite"/>
    </source>
</evidence>
<keyword evidence="3" id="KW-1185">Reference proteome</keyword>
<dbReference type="EMBL" id="RQTK01000019">
    <property type="protein sequence ID" value="RUS91037.1"/>
    <property type="molecule type" value="Genomic_DNA"/>
</dbReference>
<feature type="region of interest" description="Disordered" evidence="1">
    <location>
        <begin position="157"/>
        <end position="186"/>
    </location>
</feature>
<organism evidence="2 3">
    <name type="scientific">Elysia chlorotica</name>
    <name type="common">Eastern emerald elysia</name>
    <name type="synonym">Sea slug</name>
    <dbReference type="NCBI Taxonomy" id="188477"/>
    <lineage>
        <taxon>Eukaryota</taxon>
        <taxon>Metazoa</taxon>
        <taxon>Spiralia</taxon>
        <taxon>Lophotrochozoa</taxon>
        <taxon>Mollusca</taxon>
        <taxon>Gastropoda</taxon>
        <taxon>Heterobranchia</taxon>
        <taxon>Euthyneura</taxon>
        <taxon>Panpulmonata</taxon>
        <taxon>Sacoglossa</taxon>
        <taxon>Placobranchoidea</taxon>
        <taxon>Plakobranchidae</taxon>
        <taxon>Elysia</taxon>
    </lineage>
</organism>
<dbReference type="Proteomes" id="UP000271974">
    <property type="component" value="Unassembled WGS sequence"/>
</dbReference>
<sequence length="219" mass="22650">MLPPPPESTKHRQLEIFAAPTNPPAPANAEPNLSLLGAPGVNHFAAILGGAGGDGGVAVGLRAGQGGLGAGLPAGNSLQSILALLGDGDGGRRGRRRGRNGKDLATIMFLSTLMNQWPQEQFQIPQWDQQQIHVPPQQGQPWNQQPRQNLGIVGAQSSSRSTAVLSPASPVLPPATVDRETGGDKQATNVIVKGAEGQVSRLPNGKTIVVIPQPAPAKP</sequence>
<evidence type="ECO:0000313" key="2">
    <source>
        <dbReference type="EMBL" id="RUS91037.1"/>
    </source>
</evidence>
<dbReference type="AlphaFoldDB" id="A0A433UB20"/>
<reference evidence="2 3" key="1">
    <citation type="submission" date="2019-01" db="EMBL/GenBank/DDBJ databases">
        <title>A draft genome assembly of the solar-powered sea slug Elysia chlorotica.</title>
        <authorList>
            <person name="Cai H."/>
            <person name="Li Q."/>
            <person name="Fang X."/>
            <person name="Li J."/>
            <person name="Curtis N.E."/>
            <person name="Altenburger A."/>
            <person name="Shibata T."/>
            <person name="Feng M."/>
            <person name="Maeda T."/>
            <person name="Schwartz J.A."/>
            <person name="Shigenobu S."/>
            <person name="Lundholm N."/>
            <person name="Nishiyama T."/>
            <person name="Yang H."/>
            <person name="Hasebe M."/>
            <person name="Li S."/>
            <person name="Pierce S.K."/>
            <person name="Wang J."/>
        </authorList>
    </citation>
    <scope>NUCLEOTIDE SEQUENCE [LARGE SCALE GENOMIC DNA]</scope>
    <source>
        <strain evidence="2">EC2010</strain>
        <tissue evidence="2">Whole organism of an adult</tissue>
    </source>
</reference>
<comment type="caution">
    <text evidence="2">The sequence shown here is derived from an EMBL/GenBank/DDBJ whole genome shotgun (WGS) entry which is preliminary data.</text>
</comment>
<name>A0A433UB20_ELYCH</name>
<proteinExistence type="predicted"/>
<evidence type="ECO:0000313" key="3">
    <source>
        <dbReference type="Proteomes" id="UP000271974"/>
    </source>
</evidence>